<dbReference type="Proteomes" id="UP001314170">
    <property type="component" value="Unassembled WGS sequence"/>
</dbReference>
<name>A0AAV1RMI5_9ROSI</name>
<gene>
    <name evidence="1" type="ORF">DCAF_LOCUS12977</name>
</gene>
<organism evidence="1 2">
    <name type="scientific">Dovyalis caffra</name>
    <dbReference type="NCBI Taxonomy" id="77055"/>
    <lineage>
        <taxon>Eukaryota</taxon>
        <taxon>Viridiplantae</taxon>
        <taxon>Streptophyta</taxon>
        <taxon>Embryophyta</taxon>
        <taxon>Tracheophyta</taxon>
        <taxon>Spermatophyta</taxon>
        <taxon>Magnoliopsida</taxon>
        <taxon>eudicotyledons</taxon>
        <taxon>Gunneridae</taxon>
        <taxon>Pentapetalae</taxon>
        <taxon>rosids</taxon>
        <taxon>fabids</taxon>
        <taxon>Malpighiales</taxon>
        <taxon>Salicaceae</taxon>
        <taxon>Flacourtieae</taxon>
        <taxon>Dovyalis</taxon>
    </lineage>
</organism>
<accession>A0AAV1RMI5</accession>
<sequence>MDLDEIRYLRRETISHNEHKRIENDTLIAEEYVVEINSLADKLAVVHHPILKSELITCTLNRLQDLHKYQAFVHTIENRERPAFYDEHRARLLVHEQRLQHIKSTWFLSTTPAGSQLQEIAVVNRT</sequence>
<reference evidence="1 2" key="1">
    <citation type="submission" date="2024-01" db="EMBL/GenBank/DDBJ databases">
        <authorList>
            <person name="Waweru B."/>
        </authorList>
    </citation>
    <scope>NUCLEOTIDE SEQUENCE [LARGE SCALE GENOMIC DNA]</scope>
</reference>
<dbReference type="EMBL" id="CAWUPB010001108">
    <property type="protein sequence ID" value="CAK7337936.1"/>
    <property type="molecule type" value="Genomic_DNA"/>
</dbReference>
<comment type="caution">
    <text evidence="1">The sequence shown here is derived from an EMBL/GenBank/DDBJ whole genome shotgun (WGS) entry which is preliminary data.</text>
</comment>
<proteinExistence type="predicted"/>
<evidence type="ECO:0000313" key="1">
    <source>
        <dbReference type="EMBL" id="CAK7337936.1"/>
    </source>
</evidence>
<protein>
    <submittedName>
        <fullName evidence="1">Uncharacterized protein</fullName>
    </submittedName>
</protein>
<keyword evidence="2" id="KW-1185">Reference proteome</keyword>
<evidence type="ECO:0000313" key="2">
    <source>
        <dbReference type="Proteomes" id="UP001314170"/>
    </source>
</evidence>
<dbReference type="AlphaFoldDB" id="A0AAV1RMI5"/>